<accession>A0ABP9EIK7</accession>
<gene>
    <name evidence="2" type="ORF">GCM10023235_67030</name>
</gene>
<dbReference type="CDD" id="cd07043">
    <property type="entry name" value="STAS_anti-anti-sigma_factors"/>
    <property type="match status" value="1"/>
</dbReference>
<dbReference type="InterPro" id="IPR002645">
    <property type="entry name" value="STAS_dom"/>
</dbReference>
<dbReference type="InterPro" id="IPR058548">
    <property type="entry name" value="MlaB-like_STAS"/>
</dbReference>
<comment type="caution">
    <text evidence="2">The sequence shown here is derived from an EMBL/GenBank/DDBJ whole genome shotgun (WGS) entry which is preliminary data.</text>
</comment>
<feature type="domain" description="STAS" evidence="1">
    <location>
        <begin position="18"/>
        <end position="119"/>
    </location>
</feature>
<keyword evidence="3" id="KW-1185">Reference proteome</keyword>
<protein>
    <recommendedName>
        <fullName evidence="1">STAS domain-containing protein</fullName>
    </recommendedName>
</protein>
<sequence length="133" mass="13777">MPVMTDHTRSATGAGPVGVETVRAQGELDWEDAQEFAQRLTTALARSPRLLVVDLAQVTFADSSVLQALLTAHRRTAEDGGRLVLAGPLPEAVRRLLDLASATGYFHIAADAAAAADSGAGPAATRPPQAPPV</sequence>
<evidence type="ECO:0000313" key="2">
    <source>
        <dbReference type="EMBL" id="GAA4877621.1"/>
    </source>
</evidence>
<dbReference type="Proteomes" id="UP001501752">
    <property type="component" value="Unassembled WGS sequence"/>
</dbReference>
<dbReference type="Gene3D" id="3.30.750.24">
    <property type="entry name" value="STAS domain"/>
    <property type="match status" value="1"/>
</dbReference>
<dbReference type="PANTHER" id="PTHR33495:SF2">
    <property type="entry name" value="ANTI-SIGMA FACTOR ANTAGONIST TM_1081-RELATED"/>
    <property type="match status" value="1"/>
</dbReference>
<organism evidence="2 3">
    <name type="scientific">Kitasatospora terrestris</name>
    <dbReference type="NCBI Taxonomy" id="258051"/>
    <lineage>
        <taxon>Bacteria</taxon>
        <taxon>Bacillati</taxon>
        <taxon>Actinomycetota</taxon>
        <taxon>Actinomycetes</taxon>
        <taxon>Kitasatosporales</taxon>
        <taxon>Streptomycetaceae</taxon>
        <taxon>Kitasatospora</taxon>
    </lineage>
</organism>
<evidence type="ECO:0000259" key="1">
    <source>
        <dbReference type="PROSITE" id="PS50801"/>
    </source>
</evidence>
<dbReference type="EMBL" id="BAABIS010000001">
    <property type="protein sequence ID" value="GAA4877621.1"/>
    <property type="molecule type" value="Genomic_DNA"/>
</dbReference>
<dbReference type="InterPro" id="IPR036513">
    <property type="entry name" value="STAS_dom_sf"/>
</dbReference>
<dbReference type="Pfam" id="PF13466">
    <property type="entry name" value="STAS_2"/>
    <property type="match status" value="1"/>
</dbReference>
<name>A0ABP9EIK7_9ACTN</name>
<proteinExistence type="predicted"/>
<dbReference type="SUPFAM" id="SSF52091">
    <property type="entry name" value="SpoIIaa-like"/>
    <property type="match status" value="1"/>
</dbReference>
<evidence type="ECO:0000313" key="3">
    <source>
        <dbReference type="Proteomes" id="UP001501752"/>
    </source>
</evidence>
<reference evidence="3" key="1">
    <citation type="journal article" date="2019" name="Int. J. Syst. Evol. Microbiol.">
        <title>The Global Catalogue of Microorganisms (GCM) 10K type strain sequencing project: providing services to taxonomists for standard genome sequencing and annotation.</title>
        <authorList>
            <consortium name="The Broad Institute Genomics Platform"/>
            <consortium name="The Broad Institute Genome Sequencing Center for Infectious Disease"/>
            <person name="Wu L."/>
            <person name="Ma J."/>
        </authorList>
    </citation>
    <scope>NUCLEOTIDE SEQUENCE [LARGE SCALE GENOMIC DNA]</scope>
    <source>
        <strain evidence="3">JCM 13006</strain>
    </source>
</reference>
<dbReference type="PROSITE" id="PS50801">
    <property type="entry name" value="STAS"/>
    <property type="match status" value="1"/>
</dbReference>
<dbReference type="PANTHER" id="PTHR33495">
    <property type="entry name" value="ANTI-SIGMA FACTOR ANTAGONIST TM_1081-RELATED-RELATED"/>
    <property type="match status" value="1"/>
</dbReference>